<dbReference type="Pfam" id="PF18718">
    <property type="entry name" value="CxC5"/>
    <property type="match status" value="1"/>
</dbReference>
<dbReference type="STRING" id="765440.A0A0C3FA12"/>
<gene>
    <name evidence="4" type="ORF">PILCRDRAFT_77520</name>
</gene>
<feature type="domain" description="CxC5 like cysteine cluster associated with KDZ" evidence="2">
    <location>
        <begin position="109"/>
        <end position="226"/>
    </location>
</feature>
<dbReference type="EMBL" id="KN833032">
    <property type="protein sequence ID" value="KIM76724.1"/>
    <property type="molecule type" value="Genomic_DNA"/>
</dbReference>
<name>A0A0C3FA12_PILCF</name>
<dbReference type="HOGENOM" id="CLU_004966_4_0_1"/>
<proteinExistence type="predicted"/>
<evidence type="ECO:0000259" key="3">
    <source>
        <dbReference type="Pfam" id="PF18721"/>
    </source>
</evidence>
<protein>
    <recommendedName>
        <fullName evidence="6">CxC5 like cysteine cluster associated with KDZ domain-containing protein</fullName>
    </recommendedName>
</protein>
<evidence type="ECO:0008006" key="6">
    <source>
        <dbReference type="Google" id="ProtNLM"/>
    </source>
</evidence>
<dbReference type="InterPro" id="IPR041539">
    <property type="entry name" value="CxC5"/>
</dbReference>
<keyword evidence="5" id="KW-1185">Reference proteome</keyword>
<dbReference type="OrthoDB" id="3055037at2759"/>
<dbReference type="Pfam" id="PF18721">
    <property type="entry name" value="CxC6"/>
    <property type="match status" value="1"/>
</dbReference>
<reference evidence="4 5" key="1">
    <citation type="submission" date="2014-04" db="EMBL/GenBank/DDBJ databases">
        <authorList>
            <consortium name="DOE Joint Genome Institute"/>
            <person name="Kuo A."/>
            <person name="Tarkka M."/>
            <person name="Buscot F."/>
            <person name="Kohler A."/>
            <person name="Nagy L.G."/>
            <person name="Floudas D."/>
            <person name="Copeland A."/>
            <person name="Barry K.W."/>
            <person name="Cichocki N."/>
            <person name="Veneault-Fourrey C."/>
            <person name="LaButti K."/>
            <person name="Lindquist E.A."/>
            <person name="Lipzen A."/>
            <person name="Lundell T."/>
            <person name="Morin E."/>
            <person name="Murat C."/>
            <person name="Sun H."/>
            <person name="Tunlid A."/>
            <person name="Henrissat B."/>
            <person name="Grigoriev I.V."/>
            <person name="Hibbett D.S."/>
            <person name="Martin F."/>
            <person name="Nordberg H.P."/>
            <person name="Cantor M.N."/>
            <person name="Hua S.X."/>
        </authorList>
    </citation>
    <scope>NUCLEOTIDE SEQUENCE [LARGE SCALE GENOMIC DNA]</scope>
    <source>
        <strain evidence="4 5">F 1598</strain>
    </source>
</reference>
<feature type="domain" description="CxC6 like cysteine cluster associated with KDZ" evidence="3">
    <location>
        <begin position="325"/>
        <end position="389"/>
    </location>
</feature>
<evidence type="ECO:0000256" key="1">
    <source>
        <dbReference type="SAM" id="MobiDB-lite"/>
    </source>
</evidence>
<dbReference type="InterPro" id="IPR040898">
    <property type="entry name" value="CxC6"/>
</dbReference>
<dbReference type="AlphaFoldDB" id="A0A0C3FA12"/>
<evidence type="ECO:0000259" key="2">
    <source>
        <dbReference type="Pfam" id="PF18718"/>
    </source>
</evidence>
<feature type="region of interest" description="Disordered" evidence="1">
    <location>
        <begin position="429"/>
        <end position="449"/>
    </location>
</feature>
<dbReference type="InParanoid" id="A0A0C3FA12"/>
<reference evidence="5" key="2">
    <citation type="submission" date="2015-01" db="EMBL/GenBank/DDBJ databases">
        <title>Evolutionary Origins and Diversification of the Mycorrhizal Mutualists.</title>
        <authorList>
            <consortium name="DOE Joint Genome Institute"/>
            <consortium name="Mycorrhizal Genomics Consortium"/>
            <person name="Kohler A."/>
            <person name="Kuo A."/>
            <person name="Nagy L.G."/>
            <person name="Floudas D."/>
            <person name="Copeland A."/>
            <person name="Barry K.W."/>
            <person name="Cichocki N."/>
            <person name="Veneault-Fourrey C."/>
            <person name="LaButti K."/>
            <person name="Lindquist E.A."/>
            <person name="Lipzen A."/>
            <person name="Lundell T."/>
            <person name="Morin E."/>
            <person name="Murat C."/>
            <person name="Riley R."/>
            <person name="Ohm R."/>
            <person name="Sun H."/>
            <person name="Tunlid A."/>
            <person name="Henrissat B."/>
            <person name="Grigoriev I.V."/>
            <person name="Hibbett D.S."/>
            <person name="Martin F."/>
        </authorList>
    </citation>
    <scope>NUCLEOTIDE SEQUENCE [LARGE SCALE GENOMIC DNA]</scope>
    <source>
        <strain evidence="5">F 1598</strain>
    </source>
</reference>
<feature type="compositionally biased region" description="Low complexity" evidence="1">
    <location>
        <begin position="429"/>
        <end position="443"/>
    </location>
</feature>
<organism evidence="4 5">
    <name type="scientific">Piloderma croceum (strain F 1598)</name>
    <dbReference type="NCBI Taxonomy" id="765440"/>
    <lineage>
        <taxon>Eukaryota</taxon>
        <taxon>Fungi</taxon>
        <taxon>Dikarya</taxon>
        <taxon>Basidiomycota</taxon>
        <taxon>Agaricomycotina</taxon>
        <taxon>Agaricomycetes</taxon>
        <taxon>Agaricomycetidae</taxon>
        <taxon>Atheliales</taxon>
        <taxon>Atheliaceae</taxon>
        <taxon>Piloderma</taxon>
    </lineage>
</organism>
<sequence length="632" mass="71272">MAPLGRQVLECLLAHPSLRDTLTWPQVQRFLDFARRILPEIRGSFEALPLALPPHVCGFLGVMLSLEESLIQLCWTAFSDMILLLEGEVSAMSDDDLFRVHGHEFAIGTEQILPPMSKCPKSGCNNGHLTESRKVESRLYTLKRGVLPVYSLSTYCRRCSTRYYHNYSVQHAAHPDAKRDYYGGIPGYMHVAEHSFAERSLCVYFEMQMAFSHASAESISRVYNMALGVSLSEIPNSSRLSQNLYGDLVLDAFLLHSLLRDADVRGEQLSLLHGGLQRHRLDIALDQRNYRMAGTGQEMWAHACNKCMALYRGPDEAIYYVTAGVTDGVTMGHACCSVQDCTISLADQQDWFCTIHEDLKLKCCIYACSMPAEPRHLTCTHPSHRAFERSKEVNPALFTLRRRMDRAGLSEIPIAGTLPSDSPIFLSSSSSASAPSHSNSAVSQLKGRTSRHWTHNEQLFVRPCEVLVSRATFFGSEGVSGVKDFLKVTFPPSFPGSLPSYIFYDNNRNLVAHLLNTQDSYFDNVGLPTDVFHATTKHSETDHLSQVHCNPARFRELIGENNKWIFNSSAAEQVNRWFGAFQSIVREMPVSKYNFYLDEMIAIRNRFIVSELHRQGHRPHLKPMEVLRGEAL</sequence>
<evidence type="ECO:0000313" key="4">
    <source>
        <dbReference type="EMBL" id="KIM76724.1"/>
    </source>
</evidence>
<dbReference type="Proteomes" id="UP000054166">
    <property type="component" value="Unassembled WGS sequence"/>
</dbReference>
<evidence type="ECO:0000313" key="5">
    <source>
        <dbReference type="Proteomes" id="UP000054166"/>
    </source>
</evidence>
<accession>A0A0C3FA12</accession>